<evidence type="ECO:0000256" key="3">
    <source>
        <dbReference type="ARBA" id="ARBA00022505"/>
    </source>
</evidence>
<dbReference type="SMART" id="SM00926">
    <property type="entry name" value="Molybdop_Fe4S4"/>
    <property type="match status" value="1"/>
</dbReference>
<dbReference type="SUPFAM" id="SSF53706">
    <property type="entry name" value="Formate dehydrogenase/DMSO reductase, domains 1-3"/>
    <property type="match status" value="1"/>
</dbReference>
<evidence type="ECO:0000256" key="8">
    <source>
        <dbReference type="ARBA" id="ARBA00023014"/>
    </source>
</evidence>
<dbReference type="InterPro" id="IPR050612">
    <property type="entry name" value="Prok_Mopterin_Oxidored"/>
</dbReference>
<dbReference type="GO" id="GO:0016491">
    <property type="term" value="F:oxidoreductase activity"/>
    <property type="evidence" value="ECO:0007669"/>
    <property type="project" value="UniProtKB-KW"/>
</dbReference>
<dbReference type="Pfam" id="PF01568">
    <property type="entry name" value="Molydop_binding"/>
    <property type="match status" value="1"/>
</dbReference>
<evidence type="ECO:0000256" key="7">
    <source>
        <dbReference type="ARBA" id="ARBA00023004"/>
    </source>
</evidence>
<evidence type="ECO:0000259" key="9">
    <source>
        <dbReference type="PROSITE" id="PS51669"/>
    </source>
</evidence>
<dbReference type="InterPro" id="IPR019546">
    <property type="entry name" value="TAT_signal_bac_arc"/>
</dbReference>
<protein>
    <submittedName>
        <fullName evidence="10">Perchlorate reductase subunit alpha</fullName>
        <ecNumber evidence="10">1.97.1.-</ecNumber>
    </submittedName>
</protein>
<dbReference type="Pfam" id="PF00384">
    <property type="entry name" value="Molybdopterin"/>
    <property type="match status" value="1"/>
</dbReference>
<dbReference type="Gene3D" id="2.20.25.90">
    <property type="entry name" value="ADC-like domains"/>
    <property type="match status" value="1"/>
</dbReference>
<gene>
    <name evidence="10" type="primary">pcrA_2</name>
    <name evidence="10" type="ORF">SPACI_052030</name>
</gene>
<dbReference type="InterPro" id="IPR006656">
    <property type="entry name" value="Mopterin_OxRdtase"/>
</dbReference>
<dbReference type="InterPro" id="IPR006311">
    <property type="entry name" value="TAT_signal"/>
</dbReference>
<comment type="similarity">
    <text evidence="1">Belongs to the prokaryotic molybdopterin-containing oxidoreductase family.</text>
</comment>
<dbReference type="EC" id="1.97.1.-" evidence="10"/>
<organism evidence="10 11">
    <name type="scientific">Sporomusa acidovorans (strain ATCC 49682 / DSM 3132 / Mol)</name>
    <dbReference type="NCBI Taxonomy" id="1123286"/>
    <lineage>
        <taxon>Bacteria</taxon>
        <taxon>Bacillati</taxon>
        <taxon>Bacillota</taxon>
        <taxon>Negativicutes</taxon>
        <taxon>Selenomonadales</taxon>
        <taxon>Sporomusaceae</taxon>
        <taxon>Sporomusa</taxon>
    </lineage>
</organism>
<keyword evidence="11" id="KW-1185">Reference proteome</keyword>
<evidence type="ECO:0000256" key="4">
    <source>
        <dbReference type="ARBA" id="ARBA00022723"/>
    </source>
</evidence>
<feature type="domain" description="4Fe-4S Mo/W bis-MGD-type" evidence="9">
    <location>
        <begin position="46"/>
        <end position="102"/>
    </location>
</feature>
<dbReference type="PANTHER" id="PTHR43742:SF9">
    <property type="entry name" value="TETRATHIONATE REDUCTASE SUBUNIT A"/>
    <property type="match status" value="1"/>
</dbReference>
<evidence type="ECO:0000256" key="6">
    <source>
        <dbReference type="ARBA" id="ARBA00023002"/>
    </source>
</evidence>
<name>A0ABZ3JAK9_SPOA4</name>
<evidence type="ECO:0000256" key="1">
    <source>
        <dbReference type="ARBA" id="ARBA00010312"/>
    </source>
</evidence>
<keyword evidence="3" id="KW-0500">Molybdenum</keyword>
<dbReference type="SUPFAM" id="SSF50692">
    <property type="entry name" value="ADC-like"/>
    <property type="match status" value="1"/>
</dbReference>
<proteinExistence type="inferred from homology"/>
<dbReference type="NCBIfam" id="TIGR01409">
    <property type="entry name" value="TAT_signal_seq"/>
    <property type="match status" value="1"/>
</dbReference>
<dbReference type="EMBL" id="CP155571">
    <property type="protein sequence ID" value="XFO75088.1"/>
    <property type="molecule type" value="Genomic_DNA"/>
</dbReference>
<accession>A0ABZ3JAK9</accession>
<dbReference type="InterPro" id="IPR009010">
    <property type="entry name" value="Asp_de-COase-like_dom_sf"/>
</dbReference>
<dbReference type="Gene3D" id="2.40.40.20">
    <property type="match status" value="1"/>
</dbReference>
<reference evidence="10" key="1">
    <citation type="submission" date="2024-05" db="EMBL/GenBank/DDBJ databases">
        <title>Isolation and characterization of Sporomusa carbonis sp. nov., a carboxydotrophic hydrogenogen in the genus of Sporomusa isolated from a charcoal burning pile.</title>
        <authorList>
            <person name="Boeer T."/>
            <person name="Rosenbaum F."/>
            <person name="Eysell L."/>
            <person name="Mueller V."/>
            <person name="Daniel R."/>
            <person name="Poehlein A."/>
        </authorList>
    </citation>
    <scope>NUCLEOTIDE SEQUENCE [LARGE SCALE GENOMIC DNA]</scope>
    <source>
        <strain evidence="10">DSM 3132</strain>
    </source>
</reference>
<dbReference type="Proteomes" id="UP000216052">
    <property type="component" value="Chromosome"/>
</dbReference>
<dbReference type="InterPro" id="IPR006963">
    <property type="entry name" value="Mopterin_OxRdtase_4Fe-4S_dom"/>
</dbReference>
<dbReference type="PROSITE" id="PS51669">
    <property type="entry name" value="4FE4S_MOW_BIS_MGD"/>
    <property type="match status" value="1"/>
</dbReference>
<keyword evidence="8" id="KW-0411">Iron-sulfur</keyword>
<dbReference type="InterPro" id="IPR006657">
    <property type="entry name" value="MoPterin_dinucl-bd_dom"/>
</dbReference>
<evidence type="ECO:0000313" key="11">
    <source>
        <dbReference type="Proteomes" id="UP000216052"/>
    </source>
</evidence>
<keyword evidence="2" id="KW-0004">4Fe-4S</keyword>
<keyword evidence="4" id="KW-0479">Metal-binding</keyword>
<evidence type="ECO:0000256" key="2">
    <source>
        <dbReference type="ARBA" id="ARBA00022485"/>
    </source>
</evidence>
<dbReference type="RefSeq" id="WP_093792089.1">
    <property type="nucleotide sequence ID" value="NZ_CP155571.1"/>
</dbReference>
<dbReference type="Gene3D" id="3.40.50.740">
    <property type="match status" value="2"/>
</dbReference>
<dbReference type="Gene3D" id="3.40.228.10">
    <property type="entry name" value="Dimethylsulfoxide Reductase, domain 2"/>
    <property type="match status" value="1"/>
</dbReference>
<keyword evidence="5" id="KW-0732">Signal</keyword>
<evidence type="ECO:0000256" key="5">
    <source>
        <dbReference type="ARBA" id="ARBA00022729"/>
    </source>
</evidence>
<evidence type="ECO:0000313" key="10">
    <source>
        <dbReference type="EMBL" id="XFO75088.1"/>
    </source>
</evidence>
<keyword evidence="6 10" id="KW-0560">Oxidoreductase</keyword>
<dbReference type="Pfam" id="PF04879">
    <property type="entry name" value="Molybdop_Fe4S4"/>
    <property type="match status" value="1"/>
</dbReference>
<dbReference type="PANTHER" id="PTHR43742">
    <property type="entry name" value="TRIMETHYLAMINE-N-OXIDE REDUCTASE"/>
    <property type="match status" value="1"/>
</dbReference>
<sequence length="898" mass="100121">MKGPVLNRRQFLKATAITGIAAALGSLRNTGFAQVKSAEGVTPTDTKIVKTNCRACISNCGVLAHVRNGRVVKLEGNPEYPMSKGAMCAKGLSGIQALYHPNRNKYPMIRVGKRGENKWKRISWNEAIDTIAKKLMETREKYGAETVFCSTGGGGNPAFPSISRFCNVFGTPNWFEPGCAQCYLPRTVAFGLMYGAYGLGGASQGSDTSIADSNCLEMYFPDDTPMKSLVLWGTAPAYSTPPGGGRAVAELRARGIKTVVIDPRLTPDAAKADVWLPIRPGTDVALMLAWIKYILDKKLYDAEFVMKWTNLPYLVDLKTKMLLRASESHTPATPDTFMVWDVNTNSAQPVAYPWNDSLAPALEGTFTVNGVECKTAFQLLKERAEPFTLEKAAEICWLDANKIEEAINIYANNTPGGLSLGVATDQNPNSAQAAMGGALLNLIMGNVEKPGALLQRFIYSPISPDPSDLRMFLPEEQLKKRLGSMEHKGLLQWWAAQPSAVLDAILTGNPYKPRVWIERSGNKFVTLGNSSSWLKAIEQLDFIVHMYMYPTSFSAYADILLPATEWLETDLAVLSANMLFARKAVTHLWETMNETLFWSKLAKRCGELGHENCQKAFDPKATAPESPYWDTMEECLNGTVAPLKMTWREFAEKAPIEFAPYDKWKRYYVYKQIDSHTGKPTGFNTPSKKCEAYAEGFITLGKTGKPYSPYPLPPASKDYDPLPYYLEPHESPLEGSELAKEFPLVMTNGRIPFFHHGTLRNIPWLREIYPVPEIWIHPQAAAKYGVSQGDWVNVESQRGKIKAKAWVTEGINPGVVYMERFWNPETLDNDTHGWREMNVNVLSKNDAPFNDVFGTYTLRGYLVKISRTDGPPQGVWLKPEEFKKWLPEPSDPTKEVEV</sequence>
<keyword evidence="7" id="KW-0408">Iron</keyword>
<dbReference type="PROSITE" id="PS51318">
    <property type="entry name" value="TAT"/>
    <property type="match status" value="1"/>
</dbReference>